<evidence type="ECO:0000256" key="3">
    <source>
        <dbReference type="ARBA" id="ARBA00022840"/>
    </source>
</evidence>
<evidence type="ECO:0000313" key="5">
    <source>
        <dbReference type="EMBL" id="MDQ0158614.1"/>
    </source>
</evidence>
<keyword evidence="2" id="KW-0547">Nucleotide-binding</keyword>
<keyword evidence="6" id="KW-1185">Reference proteome</keyword>
<keyword evidence="3" id="KW-0067">ATP-binding</keyword>
<dbReference type="SUPFAM" id="SSF52540">
    <property type="entry name" value="P-loop containing nucleoside triphosphate hydrolases"/>
    <property type="match status" value="1"/>
</dbReference>
<dbReference type="InterPro" id="IPR047667">
    <property type="entry name" value="ATPase_ComGA"/>
</dbReference>
<accession>A0ABT9VCH8</accession>
<dbReference type="Gene3D" id="3.30.450.90">
    <property type="match status" value="1"/>
</dbReference>
<dbReference type="EMBL" id="JAUSTQ010000002">
    <property type="protein sequence ID" value="MDQ0158614.1"/>
    <property type="molecule type" value="Genomic_DNA"/>
</dbReference>
<protein>
    <submittedName>
        <fullName evidence="5">Competence protein ComGA</fullName>
    </submittedName>
</protein>
<evidence type="ECO:0000313" key="6">
    <source>
        <dbReference type="Proteomes" id="UP001224359"/>
    </source>
</evidence>
<dbReference type="NCBIfam" id="NF041000">
    <property type="entry name" value="ATPase_ComGA"/>
    <property type="match status" value="1"/>
</dbReference>
<dbReference type="CDD" id="cd01129">
    <property type="entry name" value="PulE-GspE-like"/>
    <property type="match status" value="1"/>
</dbReference>
<name>A0ABT9VCH8_9BACI</name>
<gene>
    <name evidence="5" type="ORF">J2S77_000570</name>
</gene>
<dbReference type="PANTHER" id="PTHR30258">
    <property type="entry name" value="TYPE II SECRETION SYSTEM PROTEIN GSPE-RELATED"/>
    <property type="match status" value="1"/>
</dbReference>
<dbReference type="Proteomes" id="UP001224359">
    <property type="component" value="Unassembled WGS sequence"/>
</dbReference>
<evidence type="ECO:0000259" key="4">
    <source>
        <dbReference type="Pfam" id="PF00437"/>
    </source>
</evidence>
<reference evidence="5 6" key="1">
    <citation type="submission" date="2023-07" db="EMBL/GenBank/DDBJ databases">
        <title>Genomic Encyclopedia of Type Strains, Phase IV (KMG-IV): sequencing the most valuable type-strain genomes for metagenomic binning, comparative biology and taxonomic classification.</title>
        <authorList>
            <person name="Goeker M."/>
        </authorList>
    </citation>
    <scope>NUCLEOTIDE SEQUENCE [LARGE SCALE GENOMIC DNA]</scope>
    <source>
        <strain evidence="5 6">DSM 16460</strain>
    </source>
</reference>
<dbReference type="RefSeq" id="WP_306974450.1">
    <property type="nucleotide sequence ID" value="NZ_JAUSTQ010000002.1"/>
</dbReference>
<comment type="caution">
    <text evidence="5">The sequence shown here is derived from an EMBL/GenBank/DDBJ whole genome shotgun (WGS) entry which is preliminary data.</text>
</comment>
<dbReference type="InterPro" id="IPR027417">
    <property type="entry name" value="P-loop_NTPase"/>
</dbReference>
<proteinExistence type="inferred from homology"/>
<organism evidence="5 6">
    <name type="scientific">Alkalibacillus salilacus</name>
    <dbReference type="NCBI Taxonomy" id="284582"/>
    <lineage>
        <taxon>Bacteria</taxon>
        <taxon>Bacillati</taxon>
        <taxon>Bacillota</taxon>
        <taxon>Bacilli</taxon>
        <taxon>Bacillales</taxon>
        <taxon>Bacillaceae</taxon>
        <taxon>Alkalibacillus</taxon>
    </lineage>
</organism>
<comment type="similarity">
    <text evidence="1">Belongs to the GSP E family.</text>
</comment>
<evidence type="ECO:0000256" key="1">
    <source>
        <dbReference type="ARBA" id="ARBA00006611"/>
    </source>
</evidence>
<dbReference type="Pfam" id="PF00437">
    <property type="entry name" value="T2SSE"/>
    <property type="match status" value="1"/>
</dbReference>
<dbReference type="InterPro" id="IPR001482">
    <property type="entry name" value="T2SS/T4SS_dom"/>
</dbReference>
<evidence type="ECO:0000256" key="2">
    <source>
        <dbReference type="ARBA" id="ARBA00022741"/>
    </source>
</evidence>
<dbReference type="PANTHER" id="PTHR30258:SF2">
    <property type="entry name" value="COMG OPERON PROTEIN 1"/>
    <property type="match status" value="1"/>
</dbReference>
<dbReference type="Gene3D" id="3.40.50.300">
    <property type="entry name" value="P-loop containing nucleotide triphosphate hydrolases"/>
    <property type="match status" value="1"/>
</dbReference>
<sequence length="350" mass="39299">MKSPEQLSREILHDAVKHDATDIHFSPEDIEVPIYFRINGYRWFYQRITIQEYQTLISYYKFSSGMDIAEKRLPQDGTLSFHQDQNAYYLRLSTLPLNDHESLAIRILPDHFLPTLDSLFLFNEQGQTLLNWIKQRAGIILFTGPTGSGKSSTMFALMQEAIKQFGYQAISLEDPIERRFDQILQVQVNENTGFNYDVGLKAALRHDPDIITVGEIRDELTASFAFRAALTGHLVLTTVHAKNAVGTLDRLKDMKVSSTDLSQTLIGIASQQLVILTDHAKNNRGQSRAAIAEILEGVQLQQAISGITLNNKSSFKSFDELSEMGINHGLIQNDSSSNIINISQGPGRLS</sequence>
<feature type="domain" description="Bacterial type II secretion system protein E" evidence="4">
    <location>
        <begin position="5"/>
        <end position="288"/>
    </location>
</feature>